<name>A0AC58L696_CASCN</name>
<dbReference type="Proteomes" id="UP001732720">
    <property type="component" value="Chromosome 15"/>
</dbReference>
<proteinExistence type="predicted"/>
<reference evidence="2" key="1">
    <citation type="submission" date="2025-08" db="UniProtKB">
        <authorList>
            <consortium name="RefSeq"/>
        </authorList>
    </citation>
    <scope>IDENTIFICATION</scope>
</reference>
<evidence type="ECO:0000313" key="1">
    <source>
        <dbReference type="Proteomes" id="UP001732720"/>
    </source>
</evidence>
<accession>A0AC58L696</accession>
<evidence type="ECO:0000313" key="2">
    <source>
        <dbReference type="RefSeq" id="XP_073912679.1"/>
    </source>
</evidence>
<sequence>MSASKFMKAGDVISVYSDIKGKCKKGAKEFDGTKVFLGNGISERSRKEIFGGLPALKGIGIRMTEPIYLSPSFDSVLPSYLFLQNLPSAVVTHVLNPQPGEKILDMCAAPGGKTTHIAALIHDQGEVIALDKISNKVEKIKQNALLLGLNSIRAFCFDGTKAVKVDTIEHTEGAPPFLPESFDRILLDAPCSGMGQRPNMACNLTLKEVTSYQPLQRKLFTVAVQLLKPGGVLVYSTCTVTLAENEEQVAWALRTFPCLQLQPQEPQIGGEGMMGAGLSFEQLKWLQRFDPSFVSLQDTDIDSLRDARIEDMIWLANKDCIGFFIAKFLKCKSTSEKDPQR</sequence>
<dbReference type="RefSeq" id="XP_073912679.1">
    <property type="nucleotide sequence ID" value="XM_074056578.1"/>
</dbReference>
<gene>
    <name evidence="2" type="primary">Nsun6</name>
</gene>
<protein>
    <submittedName>
        <fullName evidence="2">tRNA (Cytosine(72)-C(5))-methyltransferase NSUN6 isoform X3</fullName>
    </submittedName>
</protein>
<keyword evidence="1" id="KW-1185">Reference proteome</keyword>
<organism evidence="1 2">
    <name type="scientific">Castor canadensis</name>
    <name type="common">American beaver</name>
    <dbReference type="NCBI Taxonomy" id="51338"/>
    <lineage>
        <taxon>Eukaryota</taxon>
        <taxon>Metazoa</taxon>
        <taxon>Chordata</taxon>
        <taxon>Craniata</taxon>
        <taxon>Vertebrata</taxon>
        <taxon>Euteleostomi</taxon>
        <taxon>Mammalia</taxon>
        <taxon>Eutheria</taxon>
        <taxon>Euarchontoglires</taxon>
        <taxon>Glires</taxon>
        <taxon>Rodentia</taxon>
        <taxon>Castorimorpha</taxon>
        <taxon>Castoridae</taxon>
        <taxon>Castor</taxon>
    </lineage>
</organism>